<sequence length="64" mass="7397">MKQLISIDKAADLLGVSPFTVRMEIYRRRLACIRVGRRTLIHPDDLEAYLETRRTPAKVSVVEK</sequence>
<proteinExistence type="predicted"/>
<reference evidence="2" key="1">
    <citation type="journal article" date="2020" name="mSystems">
        <title>Genome- and Community-Level Interaction Insights into Carbon Utilization and Element Cycling Functions of Hydrothermarchaeota in Hydrothermal Sediment.</title>
        <authorList>
            <person name="Zhou Z."/>
            <person name="Liu Y."/>
            <person name="Xu W."/>
            <person name="Pan J."/>
            <person name="Luo Z.H."/>
            <person name="Li M."/>
        </authorList>
    </citation>
    <scope>NUCLEOTIDE SEQUENCE [LARGE SCALE GENOMIC DNA]</scope>
    <source>
        <strain evidence="2">SpSt-776</strain>
    </source>
</reference>
<dbReference type="AlphaFoldDB" id="A0A7C3SLS2"/>
<dbReference type="SUPFAM" id="SSF46955">
    <property type="entry name" value="Putative DNA-binding domain"/>
    <property type="match status" value="1"/>
</dbReference>
<dbReference type="InterPro" id="IPR041657">
    <property type="entry name" value="HTH_17"/>
</dbReference>
<keyword evidence="2" id="KW-0238">DNA-binding</keyword>
<gene>
    <name evidence="2" type="ORF">ENV62_07900</name>
</gene>
<protein>
    <submittedName>
        <fullName evidence="2">DNA-binding protein</fullName>
    </submittedName>
</protein>
<accession>A0A7C3SLS2</accession>
<dbReference type="EMBL" id="DTHB01000049">
    <property type="protein sequence ID" value="HGB15138.1"/>
    <property type="molecule type" value="Genomic_DNA"/>
</dbReference>
<comment type="caution">
    <text evidence="2">The sequence shown here is derived from an EMBL/GenBank/DDBJ whole genome shotgun (WGS) entry which is preliminary data.</text>
</comment>
<dbReference type="Pfam" id="PF12728">
    <property type="entry name" value="HTH_17"/>
    <property type="match status" value="1"/>
</dbReference>
<dbReference type="NCBIfam" id="TIGR01764">
    <property type="entry name" value="excise"/>
    <property type="match status" value="1"/>
</dbReference>
<dbReference type="InterPro" id="IPR010093">
    <property type="entry name" value="SinI_DNA-bd"/>
</dbReference>
<evidence type="ECO:0000313" key="2">
    <source>
        <dbReference type="EMBL" id="HGB15138.1"/>
    </source>
</evidence>
<evidence type="ECO:0000259" key="1">
    <source>
        <dbReference type="Pfam" id="PF12728"/>
    </source>
</evidence>
<dbReference type="InterPro" id="IPR009061">
    <property type="entry name" value="DNA-bd_dom_put_sf"/>
</dbReference>
<name>A0A7C3SLS2_9BACT</name>
<organism evidence="2">
    <name type="scientific">Desulfobacca acetoxidans</name>
    <dbReference type="NCBI Taxonomy" id="60893"/>
    <lineage>
        <taxon>Bacteria</taxon>
        <taxon>Pseudomonadati</taxon>
        <taxon>Thermodesulfobacteriota</taxon>
        <taxon>Desulfobaccia</taxon>
        <taxon>Desulfobaccales</taxon>
        <taxon>Desulfobaccaceae</taxon>
        <taxon>Desulfobacca</taxon>
    </lineage>
</organism>
<feature type="domain" description="Helix-turn-helix" evidence="1">
    <location>
        <begin position="5"/>
        <end position="54"/>
    </location>
</feature>
<dbReference type="GO" id="GO:0003677">
    <property type="term" value="F:DNA binding"/>
    <property type="evidence" value="ECO:0007669"/>
    <property type="project" value="UniProtKB-KW"/>
</dbReference>